<keyword evidence="1" id="KW-0479">Metal-binding</keyword>
<evidence type="ECO:0000256" key="1">
    <source>
        <dbReference type="PROSITE-ProRule" id="PRU00325"/>
    </source>
</evidence>
<dbReference type="Proteomes" id="UP000605784">
    <property type="component" value="Unassembled WGS sequence"/>
</dbReference>
<sequence>MAAAAADVAAIAKLDQRDVKALTEPMDIYADDPATRDDQIAVYNHGTRYVIDLVAETCDCPDMLHRRPAGGCKHTRRVAFMRGEREIPAGVDREAIDDALLEHIDDGGSR</sequence>
<keyword evidence="4" id="KW-1185">Reference proteome</keyword>
<evidence type="ECO:0000313" key="4">
    <source>
        <dbReference type="Proteomes" id="UP000605784"/>
    </source>
</evidence>
<comment type="caution">
    <text evidence="3">The sequence shown here is derived from an EMBL/GenBank/DDBJ whole genome shotgun (WGS) entry which is preliminary data.</text>
</comment>
<name>A0A830GRB6_9EURY</name>
<reference evidence="3" key="2">
    <citation type="submission" date="2020-09" db="EMBL/GenBank/DDBJ databases">
        <authorList>
            <person name="Sun Q."/>
            <person name="Ohkuma M."/>
        </authorList>
    </citation>
    <scope>NUCLEOTIDE SEQUENCE</scope>
    <source>
        <strain evidence="3">JCM 17820</strain>
    </source>
</reference>
<evidence type="ECO:0000313" key="3">
    <source>
        <dbReference type="EMBL" id="GGO03751.1"/>
    </source>
</evidence>
<dbReference type="InterPro" id="IPR007527">
    <property type="entry name" value="Znf_SWIM"/>
</dbReference>
<proteinExistence type="predicted"/>
<dbReference type="RefSeq" id="WP_189002101.1">
    <property type="nucleotide sequence ID" value="NZ_BMOU01000008.1"/>
</dbReference>
<accession>A0A830GRB6</accession>
<evidence type="ECO:0000259" key="2">
    <source>
        <dbReference type="PROSITE" id="PS50966"/>
    </source>
</evidence>
<dbReference type="AlphaFoldDB" id="A0A830GRB6"/>
<organism evidence="3 4">
    <name type="scientific">Haloarcula pellucida</name>
    <dbReference type="NCBI Taxonomy" id="1427151"/>
    <lineage>
        <taxon>Archaea</taxon>
        <taxon>Methanobacteriati</taxon>
        <taxon>Methanobacteriota</taxon>
        <taxon>Stenosarchaea group</taxon>
        <taxon>Halobacteria</taxon>
        <taxon>Halobacteriales</taxon>
        <taxon>Haloarculaceae</taxon>
        <taxon>Haloarcula</taxon>
    </lineage>
</organism>
<dbReference type="GO" id="GO:0008270">
    <property type="term" value="F:zinc ion binding"/>
    <property type="evidence" value="ECO:0007669"/>
    <property type="project" value="UniProtKB-KW"/>
</dbReference>
<gene>
    <name evidence="3" type="ORF">GCM10009030_39750</name>
</gene>
<protein>
    <recommendedName>
        <fullName evidence="2">SWIM-type domain-containing protein</fullName>
    </recommendedName>
</protein>
<feature type="domain" description="SWIM-type" evidence="2">
    <location>
        <begin position="49"/>
        <end position="83"/>
    </location>
</feature>
<dbReference type="EMBL" id="BMOU01000008">
    <property type="protein sequence ID" value="GGO03751.1"/>
    <property type="molecule type" value="Genomic_DNA"/>
</dbReference>
<dbReference type="PROSITE" id="PS50966">
    <property type="entry name" value="ZF_SWIM"/>
    <property type="match status" value="1"/>
</dbReference>
<keyword evidence="1" id="KW-0862">Zinc</keyword>
<reference evidence="3" key="1">
    <citation type="journal article" date="2014" name="Int. J. Syst. Evol. Microbiol.">
        <title>Complete genome sequence of Corynebacterium casei LMG S-19264T (=DSM 44701T), isolated from a smear-ripened cheese.</title>
        <authorList>
            <consortium name="US DOE Joint Genome Institute (JGI-PGF)"/>
            <person name="Walter F."/>
            <person name="Albersmeier A."/>
            <person name="Kalinowski J."/>
            <person name="Ruckert C."/>
        </authorList>
    </citation>
    <scope>NUCLEOTIDE SEQUENCE</scope>
    <source>
        <strain evidence="3">JCM 17820</strain>
    </source>
</reference>
<keyword evidence="1" id="KW-0863">Zinc-finger</keyword>